<dbReference type="RefSeq" id="WP_112222585.1">
    <property type="nucleotide sequence ID" value="NZ_CP047673.1"/>
</dbReference>
<reference evidence="1 2" key="1">
    <citation type="submission" date="2018-06" db="EMBL/GenBank/DDBJ databases">
        <title>The draft genome sequences of strains SCU63 and S1.</title>
        <authorList>
            <person name="Gan L."/>
        </authorList>
    </citation>
    <scope>NUCLEOTIDE SEQUENCE [LARGE SCALE GENOMIC DNA]</scope>
    <source>
        <strain evidence="1 2">SCU63</strain>
    </source>
</reference>
<dbReference type="EMBL" id="QLZR01000002">
    <property type="protein sequence ID" value="RAZ79041.1"/>
    <property type="molecule type" value="Genomic_DNA"/>
</dbReference>
<organism evidence="1 2">
    <name type="scientific">Planococcus halotolerans</name>
    <dbReference type="NCBI Taxonomy" id="2233542"/>
    <lineage>
        <taxon>Bacteria</taxon>
        <taxon>Bacillati</taxon>
        <taxon>Bacillota</taxon>
        <taxon>Bacilli</taxon>
        <taxon>Bacillales</taxon>
        <taxon>Caryophanaceae</taxon>
        <taxon>Planococcus</taxon>
    </lineage>
</organism>
<accession>A0A365L0T1</accession>
<evidence type="ECO:0000313" key="1">
    <source>
        <dbReference type="EMBL" id="RAZ79041.1"/>
    </source>
</evidence>
<dbReference type="AlphaFoldDB" id="A0A365L0T1"/>
<dbReference type="Proteomes" id="UP000251002">
    <property type="component" value="Unassembled WGS sequence"/>
</dbReference>
<evidence type="ECO:0000313" key="2">
    <source>
        <dbReference type="Proteomes" id="UP000251002"/>
    </source>
</evidence>
<name>A0A365L0T1_9BACL</name>
<protein>
    <submittedName>
        <fullName evidence="1">Uncharacterized protein</fullName>
    </submittedName>
</protein>
<sequence>MEGNIFSIEIISQGKYESWEFKNEVARDELFDKTRERFSEYAIADKGDDVDDTRIAQLSATSLKIKEDGNVDQQVPYEWYEAEQFEQLLNFINNEYPKY</sequence>
<comment type="caution">
    <text evidence="1">The sequence shown here is derived from an EMBL/GenBank/DDBJ whole genome shotgun (WGS) entry which is preliminary data.</text>
</comment>
<gene>
    <name evidence="1" type="ORF">DP120_05345</name>
</gene>
<keyword evidence="2" id="KW-1185">Reference proteome</keyword>
<proteinExistence type="predicted"/>